<dbReference type="Pfam" id="PF00569">
    <property type="entry name" value="ZZ"/>
    <property type="match status" value="1"/>
</dbReference>
<feature type="compositionally biased region" description="Acidic residues" evidence="5">
    <location>
        <begin position="457"/>
        <end position="467"/>
    </location>
</feature>
<sequence>MVRKQKVKESKESKKTEHFEDLLGDGPEEQELSVSKKYAKKYNEKMDKIEAARAAKILADEDIASNSSEESTEDENADLLTGKVETKIFDTLSRIKAKDPSIYDSKTTFFTDDDFKAEAASKGNQKKSEEKSTYKNFIRKTLMQEGADAIAREEEEMESKKKKKNKKTPAEEQRDLQAEIRAAANSAETDDQDLFSIKEQTAEEREQQDEEFARFQAKSERRADNADSVMSNYWRADEDLDEDEQFLRDYVMNRQWLETDSLQPASTKDALDMDLDEEQDDDHLDEADEFEKDYNFRFEVEAGRQIQGHARFPENSVRERNDKRKRQRKEKAERKDAEKIRRTEELKRLKNLKKQEIQRRLEQIREITGNEDTGLESTDLDKDFDPQKHDETMAQVLGEDYDEKEEVLSSKELVRGHSGYTDLDVSSAAAEGLQKHWGVSPEQQEDGEQDDGYRNEEVEDGTKEEEEEHPDLWFLCDGCKLPIPGGKRRFDCAVCENFTLCIKCFRIRRHPHKFIRRRVPESCTPPEDFKGMQFGTGDGDKSLDEYFQLDYEDIIGGDLPTRFKYRKVEPNDYGIPAHVILSKTGKELNQMVSLKKLRPYREDEEGYQSSKKRKKEGKGQEGKGRGKGSSRGRGKGDGGDKVHAKKGSKKDRNEKGDQAAGDDILSSTRFKAYNLEGDKRAGKQQKQKGGSKTKKPQS</sequence>
<evidence type="ECO:0000259" key="6">
    <source>
        <dbReference type="Pfam" id="PF00569"/>
    </source>
</evidence>
<gene>
    <name evidence="8" type="ORF">CCMP2556_LOCUS19522</name>
</gene>
<dbReference type="Pfam" id="PF05178">
    <property type="entry name" value="Kri1"/>
    <property type="match status" value="1"/>
</dbReference>
<dbReference type="Pfam" id="PF12936">
    <property type="entry name" value="Kri1_C"/>
    <property type="match status" value="1"/>
</dbReference>
<feature type="region of interest" description="Disordered" evidence="5">
    <location>
        <begin position="145"/>
        <end position="229"/>
    </location>
</feature>
<evidence type="ECO:0000313" key="8">
    <source>
        <dbReference type="EMBL" id="CAK9034499.1"/>
    </source>
</evidence>
<feature type="region of interest" description="Disordered" evidence="5">
    <location>
        <begin position="431"/>
        <end position="467"/>
    </location>
</feature>
<organism evidence="8 9">
    <name type="scientific">Durusdinium trenchii</name>
    <dbReference type="NCBI Taxonomy" id="1381693"/>
    <lineage>
        <taxon>Eukaryota</taxon>
        <taxon>Sar</taxon>
        <taxon>Alveolata</taxon>
        <taxon>Dinophyceae</taxon>
        <taxon>Suessiales</taxon>
        <taxon>Symbiodiniaceae</taxon>
        <taxon>Durusdinium</taxon>
    </lineage>
</organism>
<keyword evidence="3" id="KW-0863">Zinc-finger</keyword>
<evidence type="ECO:0000313" key="9">
    <source>
        <dbReference type="Proteomes" id="UP001642484"/>
    </source>
</evidence>
<protein>
    <recommendedName>
        <fullName evidence="10">Kri1-like C-terminal domain-containing protein</fullName>
    </recommendedName>
</protein>
<feature type="region of interest" description="Disordered" evidence="5">
    <location>
        <begin position="1"/>
        <end position="30"/>
    </location>
</feature>
<feature type="compositionally biased region" description="Basic and acidic residues" evidence="5">
    <location>
        <begin position="7"/>
        <end position="21"/>
    </location>
</feature>
<dbReference type="PANTHER" id="PTHR14490:SF5">
    <property type="entry name" value="PROTEIN KRI1 HOMOLOG"/>
    <property type="match status" value="1"/>
</dbReference>
<comment type="similarity">
    <text evidence="1">Belongs to the KRI1 family.</text>
</comment>
<evidence type="ECO:0000256" key="1">
    <source>
        <dbReference type="ARBA" id="ARBA00007473"/>
    </source>
</evidence>
<feature type="region of interest" description="Disordered" evidence="5">
    <location>
        <begin position="303"/>
        <end position="339"/>
    </location>
</feature>
<feature type="region of interest" description="Disordered" evidence="5">
    <location>
        <begin position="364"/>
        <end position="388"/>
    </location>
</feature>
<keyword evidence="2" id="KW-0479">Metal-binding</keyword>
<dbReference type="SUPFAM" id="SSF57850">
    <property type="entry name" value="RING/U-box"/>
    <property type="match status" value="1"/>
</dbReference>
<dbReference type="InterPro" id="IPR018034">
    <property type="entry name" value="Kri1"/>
</dbReference>
<evidence type="ECO:0000256" key="3">
    <source>
        <dbReference type="ARBA" id="ARBA00022771"/>
    </source>
</evidence>
<evidence type="ECO:0008006" key="10">
    <source>
        <dbReference type="Google" id="ProtNLM"/>
    </source>
</evidence>
<feature type="domain" description="Kri1-like C-terminal" evidence="7">
    <location>
        <begin position="541"/>
        <end position="621"/>
    </location>
</feature>
<dbReference type="InterPro" id="IPR024626">
    <property type="entry name" value="Kri1-like_C"/>
</dbReference>
<keyword evidence="9" id="KW-1185">Reference proteome</keyword>
<evidence type="ECO:0000256" key="4">
    <source>
        <dbReference type="ARBA" id="ARBA00022833"/>
    </source>
</evidence>
<feature type="compositionally biased region" description="Basic residues" evidence="5">
    <location>
        <begin position="682"/>
        <end position="698"/>
    </location>
</feature>
<dbReference type="Gene3D" id="3.30.60.90">
    <property type="match status" value="1"/>
</dbReference>
<keyword evidence="4" id="KW-0862">Zinc</keyword>
<feature type="compositionally biased region" description="Basic and acidic residues" evidence="5">
    <location>
        <begin position="330"/>
        <end position="339"/>
    </location>
</feature>
<comment type="caution">
    <text evidence="8">The sequence shown here is derived from an EMBL/GenBank/DDBJ whole genome shotgun (WGS) entry which is preliminary data.</text>
</comment>
<dbReference type="EMBL" id="CAXAMN010011126">
    <property type="protein sequence ID" value="CAK9034499.1"/>
    <property type="molecule type" value="Genomic_DNA"/>
</dbReference>
<dbReference type="Proteomes" id="UP001642484">
    <property type="component" value="Unassembled WGS sequence"/>
</dbReference>
<dbReference type="CDD" id="cd02249">
    <property type="entry name" value="ZZ"/>
    <property type="match status" value="1"/>
</dbReference>
<evidence type="ECO:0000256" key="2">
    <source>
        <dbReference type="ARBA" id="ARBA00022723"/>
    </source>
</evidence>
<feature type="region of interest" description="Disordered" evidence="5">
    <location>
        <begin position="601"/>
        <end position="698"/>
    </location>
</feature>
<dbReference type="InterPro" id="IPR043145">
    <property type="entry name" value="Znf_ZZ_sf"/>
</dbReference>
<feature type="compositionally biased region" description="Basic and acidic residues" evidence="5">
    <location>
        <begin position="379"/>
        <end position="388"/>
    </location>
</feature>
<evidence type="ECO:0000259" key="7">
    <source>
        <dbReference type="Pfam" id="PF12936"/>
    </source>
</evidence>
<name>A0ABP0L5P6_9DINO</name>
<accession>A0ABP0L5P6</accession>
<feature type="compositionally biased region" description="Basic and acidic residues" evidence="5">
    <location>
        <begin position="168"/>
        <end position="178"/>
    </location>
</feature>
<proteinExistence type="inferred from homology"/>
<dbReference type="InterPro" id="IPR000433">
    <property type="entry name" value="Znf_ZZ"/>
</dbReference>
<feature type="domain" description="ZZ-type" evidence="6">
    <location>
        <begin position="475"/>
        <end position="513"/>
    </location>
</feature>
<dbReference type="PANTHER" id="PTHR14490">
    <property type="entry name" value="ZINC FINGER, ZZ TYPE"/>
    <property type="match status" value="1"/>
</dbReference>
<feature type="compositionally biased region" description="Basic and acidic residues" evidence="5">
    <location>
        <begin position="200"/>
        <end position="225"/>
    </location>
</feature>
<reference evidence="8 9" key="1">
    <citation type="submission" date="2024-02" db="EMBL/GenBank/DDBJ databases">
        <authorList>
            <person name="Chen Y."/>
            <person name="Shah S."/>
            <person name="Dougan E. K."/>
            <person name="Thang M."/>
            <person name="Chan C."/>
        </authorList>
    </citation>
    <scope>NUCLEOTIDE SEQUENCE [LARGE SCALE GENOMIC DNA]</scope>
</reference>
<evidence type="ECO:0000256" key="5">
    <source>
        <dbReference type="SAM" id="MobiDB-lite"/>
    </source>
</evidence>